<accession>A0AAV9DPT6</accession>
<keyword evidence="3" id="KW-1185">Reference proteome</keyword>
<evidence type="ECO:0000256" key="1">
    <source>
        <dbReference type="SAM" id="MobiDB-lite"/>
    </source>
</evidence>
<evidence type="ECO:0000313" key="2">
    <source>
        <dbReference type="EMBL" id="KAK1302523.1"/>
    </source>
</evidence>
<feature type="region of interest" description="Disordered" evidence="1">
    <location>
        <begin position="122"/>
        <end position="148"/>
    </location>
</feature>
<sequence>MRESGRWFLHVEGQKENEGKPQKGELPGPNGSFRGPGNRQNASFNSSKYGVGRDSYNSMKQGPQLGVPSVQGSERSRTNPVVQPLIRPMETSSGKNPKDRVEEQTPMSKAIVAVSNAVERSNSAHNGMEYGASGKANPPWPEDGGPHV</sequence>
<organism evidence="2 3">
    <name type="scientific">Acorus calamus</name>
    <name type="common">Sweet flag</name>
    <dbReference type="NCBI Taxonomy" id="4465"/>
    <lineage>
        <taxon>Eukaryota</taxon>
        <taxon>Viridiplantae</taxon>
        <taxon>Streptophyta</taxon>
        <taxon>Embryophyta</taxon>
        <taxon>Tracheophyta</taxon>
        <taxon>Spermatophyta</taxon>
        <taxon>Magnoliopsida</taxon>
        <taxon>Liliopsida</taxon>
        <taxon>Acoraceae</taxon>
        <taxon>Acorus</taxon>
    </lineage>
</organism>
<feature type="compositionally biased region" description="Basic and acidic residues" evidence="1">
    <location>
        <begin position="12"/>
        <end position="23"/>
    </location>
</feature>
<dbReference type="AlphaFoldDB" id="A0AAV9DPT6"/>
<feature type="compositionally biased region" description="Polar residues" evidence="1">
    <location>
        <begin position="70"/>
        <end position="81"/>
    </location>
</feature>
<name>A0AAV9DPT6_ACOCL</name>
<protein>
    <submittedName>
        <fullName evidence="2">Uncharacterized protein</fullName>
    </submittedName>
</protein>
<dbReference type="Proteomes" id="UP001180020">
    <property type="component" value="Unassembled WGS sequence"/>
</dbReference>
<gene>
    <name evidence="2" type="ORF">QJS10_CPB12g01090</name>
</gene>
<evidence type="ECO:0000313" key="3">
    <source>
        <dbReference type="Proteomes" id="UP001180020"/>
    </source>
</evidence>
<comment type="caution">
    <text evidence="2">The sequence shown here is derived from an EMBL/GenBank/DDBJ whole genome shotgun (WGS) entry which is preliminary data.</text>
</comment>
<feature type="region of interest" description="Disordered" evidence="1">
    <location>
        <begin position="1"/>
        <end position="107"/>
    </location>
</feature>
<reference evidence="2" key="2">
    <citation type="submission" date="2023-06" db="EMBL/GenBank/DDBJ databases">
        <authorList>
            <person name="Ma L."/>
            <person name="Liu K.-W."/>
            <person name="Li Z."/>
            <person name="Hsiao Y.-Y."/>
            <person name="Qi Y."/>
            <person name="Fu T."/>
            <person name="Tang G."/>
            <person name="Zhang D."/>
            <person name="Sun W.-H."/>
            <person name="Liu D.-K."/>
            <person name="Li Y."/>
            <person name="Chen G.-Z."/>
            <person name="Liu X.-D."/>
            <person name="Liao X.-Y."/>
            <person name="Jiang Y.-T."/>
            <person name="Yu X."/>
            <person name="Hao Y."/>
            <person name="Huang J."/>
            <person name="Zhao X.-W."/>
            <person name="Ke S."/>
            <person name="Chen Y.-Y."/>
            <person name="Wu W.-L."/>
            <person name="Hsu J.-L."/>
            <person name="Lin Y.-F."/>
            <person name="Huang M.-D."/>
            <person name="Li C.-Y."/>
            <person name="Huang L."/>
            <person name="Wang Z.-W."/>
            <person name="Zhao X."/>
            <person name="Zhong W.-Y."/>
            <person name="Peng D.-H."/>
            <person name="Ahmad S."/>
            <person name="Lan S."/>
            <person name="Zhang J.-S."/>
            <person name="Tsai W.-C."/>
            <person name="Van De Peer Y."/>
            <person name="Liu Z.-J."/>
        </authorList>
    </citation>
    <scope>NUCLEOTIDE SEQUENCE</scope>
    <source>
        <strain evidence="2">CP</strain>
        <tissue evidence="2">Leaves</tissue>
    </source>
</reference>
<reference evidence="2" key="1">
    <citation type="journal article" date="2023" name="Nat. Commun.">
        <title>Diploid and tetraploid genomes of Acorus and the evolution of monocots.</title>
        <authorList>
            <person name="Ma L."/>
            <person name="Liu K.W."/>
            <person name="Li Z."/>
            <person name="Hsiao Y.Y."/>
            <person name="Qi Y."/>
            <person name="Fu T."/>
            <person name="Tang G.D."/>
            <person name="Zhang D."/>
            <person name="Sun W.H."/>
            <person name="Liu D.K."/>
            <person name="Li Y."/>
            <person name="Chen G.Z."/>
            <person name="Liu X.D."/>
            <person name="Liao X.Y."/>
            <person name="Jiang Y.T."/>
            <person name="Yu X."/>
            <person name="Hao Y."/>
            <person name="Huang J."/>
            <person name="Zhao X.W."/>
            <person name="Ke S."/>
            <person name="Chen Y.Y."/>
            <person name="Wu W.L."/>
            <person name="Hsu J.L."/>
            <person name="Lin Y.F."/>
            <person name="Huang M.D."/>
            <person name="Li C.Y."/>
            <person name="Huang L."/>
            <person name="Wang Z.W."/>
            <person name="Zhao X."/>
            <person name="Zhong W.Y."/>
            <person name="Peng D.H."/>
            <person name="Ahmad S."/>
            <person name="Lan S."/>
            <person name="Zhang J.S."/>
            <person name="Tsai W.C."/>
            <person name="Van de Peer Y."/>
            <person name="Liu Z.J."/>
        </authorList>
    </citation>
    <scope>NUCLEOTIDE SEQUENCE</scope>
    <source>
        <strain evidence="2">CP</strain>
    </source>
</reference>
<dbReference type="EMBL" id="JAUJYO010000012">
    <property type="protein sequence ID" value="KAK1302523.1"/>
    <property type="molecule type" value="Genomic_DNA"/>
</dbReference>
<feature type="compositionally biased region" description="Polar residues" evidence="1">
    <location>
        <begin position="38"/>
        <end position="48"/>
    </location>
</feature>
<proteinExistence type="predicted"/>